<dbReference type="PROSITE" id="PS51328">
    <property type="entry name" value="L_LECTIN_LIKE"/>
    <property type="match status" value="1"/>
</dbReference>
<dbReference type="GO" id="GO:0005793">
    <property type="term" value="C:endoplasmic reticulum-Golgi intermediate compartment"/>
    <property type="evidence" value="ECO:0000318"/>
    <property type="project" value="GO_Central"/>
</dbReference>
<comment type="subcellular location">
    <subcellularLocation>
        <location evidence="1">Membrane</location>
        <topology evidence="1">Single-pass type I membrane protein</topology>
    </subcellularLocation>
</comment>
<evidence type="ECO:0000256" key="3">
    <source>
        <dbReference type="ARBA" id="ARBA00022729"/>
    </source>
</evidence>
<proteinExistence type="predicted"/>
<evidence type="ECO:0000313" key="9">
    <source>
        <dbReference type="Proteomes" id="UP000001542"/>
    </source>
</evidence>
<evidence type="ECO:0000256" key="4">
    <source>
        <dbReference type="ARBA" id="ARBA00022989"/>
    </source>
</evidence>
<keyword evidence="3" id="KW-0732">Signal</keyword>
<dbReference type="GO" id="GO:0005789">
    <property type="term" value="C:endoplasmic reticulum membrane"/>
    <property type="evidence" value="ECO:0000318"/>
    <property type="project" value="GO_Central"/>
</dbReference>
<dbReference type="SMR" id="A2DR24"/>
<dbReference type="Proteomes" id="UP000001542">
    <property type="component" value="Unassembled WGS sequence"/>
</dbReference>
<protein>
    <submittedName>
        <fullName evidence="8">Legume-like lectin family protein</fullName>
    </submittedName>
</protein>
<dbReference type="VEuPathDB" id="TrichDB:TVAG_303420"/>
<dbReference type="Pfam" id="PF03388">
    <property type="entry name" value="Lectin_leg-like"/>
    <property type="match status" value="1"/>
</dbReference>
<organism evidence="8 9">
    <name type="scientific">Trichomonas vaginalis (strain ATCC PRA-98 / G3)</name>
    <dbReference type="NCBI Taxonomy" id="412133"/>
    <lineage>
        <taxon>Eukaryota</taxon>
        <taxon>Metamonada</taxon>
        <taxon>Parabasalia</taxon>
        <taxon>Trichomonadida</taxon>
        <taxon>Trichomonadidae</taxon>
        <taxon>Trichomonas</taxon>
    </lineage>
</organism>
<evidence type="ECO:0000256" key="1">
    <source>
        <dbReference type="ARBA" id="ARBA00004479"/>
    </source>
</evidence>
<dbReference type="InParanoid" id="A2DR24"/>
<evidence type="ECO:0000256" key="6">
    <source>
        <dbReference type="SAM" id="Phobius"/>
    </source>
</evidence>
<dbReference type="InterPro" id="IPR013320">
    <property type="entry name" value="ConA-like_dom_sf"/>
</dbReference>
<reference evidence="8" key="1">
    <citation type="submission" date="2006-10" db="EMBL/GenBank/DDBJ databases">
        <authorList>
            <person name="Amadeo P."/>
            <person name="Zhao Q."/>
            <person name="Wortman J."/>
            <person name="Fraser-Liggett C."/>
            <person name="Carlton J."/>
        </authorList>
    </citation>
    <scope>NUCLEOTIDE SEQUENCE</scope>
    <source>
        <strain evidence="8">G3</strain>
    </source>
</reference>
<dbReference type="GO" id="GO:0006888">
    <property type="term" value="P:endoplasmic reticulum to Golgi vesicle-mediated transport"/>
    <property type="evidence" value="ECO:0000318"/>
    <property type="project" value="GO_Central"/>
</dbReference>
<dbReference type="PANTHER" id="PTHR12223:SF28">
    <property type="entry name" value="LECTIN, MANNOSE BINDING 1 LIKE"/>
    <property type="match status" value="1"/>
</dbReference>
<dbReference type="STRING" id="5722.A2DR24"/>
<dbReference type="VEuPathDB" id="TrichDB:TVAGG3_0694640"/>
<accession>A2DR24</accession>
<dbReference type="RefSeq" id="XP_001329346.1">
    <property type="nucleotide sequence ID" value="XM_001329311.1"/>
</dbReference>
<keyword evidence="9" id="KW-1185">Reference proteome</keyword>
<evidence type="ECO:0000259" key="7">
    <source>
        <dbReference type="PROSITE" id="PS51328"/>
    </source>
</evidence>
<dbReference type="CDD" id="cd07308">
    <property type="entry name" value="lectin_leg-like"/>
    <property type="match status" value="1"/>
</dbReference>
<dbReference type="FunFam" id="2.60.120.200:FF:000270">
    <property type="entry name" value="Legume-like lectin family protein"/>
    <property type="match status" value="1"/>
</dbReference>
<dbReference type="InterPro" id="IPR005052">
    <property type="entry name" value="Lectin_leg"/>
</dbReference>
<dbReference type="Gene3D" id="2.60.120.200">
    <property type="match status" value="1"/>
</dbReference>
<dbReference type="KEGG" id="tva:4775138"/>
<dbReference type="PANTHER" id="PTHR12223">
    <property type="entry name" value="VESICULAR MANNOSE-BINDING LECTIN"/>
    <property type="match status" value="1"/>
</dbReference>
<sequence length="427" mass="48104">MLFFASLSFSVTSSDLSPPYKQDNEGKINYWELRGGALLEDSSILLSPPIQYTRGGVWSVVEIPKDDFSITYDFKISEGTQGGGLGFWFISDYAAYGELFGGPDTFNGCALLAGIKKLESSDRLELRLSYAENDGTKKVSAGDLAAADYVLQFDNRNHIILKIEFFQNELVISGTSDGKIENIVEFFRVQRRIDITENYFGVTSQSDIYTSRFDLYSVLFDLYEKSDSHKRKASASEPNQQMHYTPSEMGRYRSPIFRITNEEAARKENGIQKDGSKDIIFDMIEELTAASQEVASFKDVNSIIRNKVSVYASKWQKRTVSMLERVQKSRNVTGATLEFTNQIMKSFSETLRHSSLKTMNRIIDLQQQLADEAEGGVDHYGELDAIKESATASITKNLTYISIIEIVIVAIAFVLLQLPSFRKKLTN</sequence>
<evidence type="ECO:0000313" key="8">
    <source>
        <dbReference type="EMBL" id="EAY17123.1"/>
    </source>
</evidence>
<name>A2DR24_TRIV3</name>
<dbReference type="EMBL" id="DS113234">
    <property type="protein sequence ID" value="EAY17123.1"/>
    <property type="molecule type" value="Genomic_DNA"/>
</dbReference>
<evidence type="ECO:0000256" key="5">
    <source>
        <dbReference type="ARBA" id="ARBA00023136"/>
    </source>
</evidence>
<keyword evidence="4 6" id="KW-1133">Transmembrane helix</keyword>
<dbReference type="AlphaFoldDB" id="A2DR24"/>
<evidence type="ECO:0000256" key="2">
    <source>
        <dbReference type="ARBA" id="ARBA00022692"/>
    </source>
</evidence>
<feature type="domain" description="L-type lectin-like" evidence="7">
    <location>
        <begin position="8"/>
        <end position="223"/>
    </location>
</feature>
<keyword evidence="5 6" id="KW-0472">Membrane</keyword>
<dbReference type="OrthoDB" id="10265193at2759"/>
<dbReference type="InterPro" id="IPR051136">
    <property type="entry name" value="Intracellular_Lectin-GPT"/>
</dbReference>
<keyword evidence="2 6" id="KW-0812">Transmembrane</keyword>
<dbReference type="GO" id="GO:0030134">
    <property type="term" value="C:COPII-coated ER to Golgi transport vesicle"/>
    <property type="evidence" value="ECO:0000318"/>
    <property type="project" value="GO_Central"/>
</dbReference>
<dbReference type="GO" id="GO:0005537">
    <property type="term" value="F:D-mannose binding"/>
    <property type="evidence" value="ECO:0000318"/>
    <property type="project" value="GO_Central"/>
</dbReference>
<dbReference type="SUPFAM" id="SSF49899">
    <property type="entry name" value="Concanavalin A-like lectins/glucanases"/>
    <property type="match status" value="1"/>
</dbReference>
<gene>
    <name evidence="8" type="ORF">TVAG_303420</name>
</gene>
<feature type="transmembrane region" description="Helical" evidence="6">
    <location>
        <begin position="398"/>
        <end position="418"/>
    </location>
</feature>
<dbReference type="GO" id="GO:0000139">
    <property type="term" value="C:Golgi membrane"/>
    <property type="evidence" value="ECO:0000318"/>
    <property type="project" value="GO_Central"/>
</dbReference>
<reference evidence="8" key="2">
    <citation type="journal article" date="2007" name="Science">
        <title>Draft genome sequence of the sexually transmitted pathogen Trichomonas vaginalis.</title>
        <authorList>
            <person name="Carlton J.M."/>
            <person name="Hirt R.P."/>
            <person name="Silva J.C."/>
            <person name="Delcher A.L."/>
            <person name="Schatz M."/>
            <person name="Zhao Q."/>
            <person name="Wortman J.R."/>
            <person name="Bidwell S.L."/>
            <person name="Alsmark U.C.M."/>
            <person name="Besteiro S."/>
            <person name="Sicheritz-Ponten T."/>
            <person name="Noel C.J."/>
            <person name="Dacks J.B."/>
            <person name="Foster P.G."/>
            <person name="Simillion C."/>
            <person name="Van de Peer Y."/>
            <person name="Miranda-Saavedra D."/>
            <person name="Barton G.J."/>
            <person name="Westrop G.D."/>
            <person name="Mueller S."/>
            <person name="Dessi D."/>
            <person name="Fiori P.L."/>
            <person name="Ren Q."/>
            <person name="Paulsen I."/>
            <person name="Zhang H."/>
            <person name="Bastida-Corcuera F.D."/>
            <person name="Simoes-Barbosa A."/>
            <person name="Brown M.T."/>
            <person name="Hayes R.D."/>
            <person name="Mukherjee M."/>
            <person name="Okumura C.Y."/>
            <person name="Schneider R."/>
            <person name="Smith A.J."/>
            <person name="Vanacova S."/>
            <person name="Villalvazo M."/>
            <person name="Haas B.J."/>
            <person name="Pertea M."/>
            <person name="Feldblyum T.V."/>
            <person name="Utterback T.R."/>
            <person name="Shu C.L."/>
            <person name="Osoegawa K."/>
            <person name="de Jong P.J."/>
            <person name="Hrdy I."/>
            <person name="Horvathova L."/>
            <person name="Zubacova Z."/>
            <person name="Dolezal P."/>
            <person name="Malik S.B."/>
            <person name="Logsdon J.M. Jr."/>
            <person name="Henze K."/>
            <person name="Gupta A."/>
            <person name="Wang C.C."/>
            <person name="Dunne R.L."/>
            <person name="Upcroft J.A."/>
            <person name="Upcroft P."/>
            <person name="White O."/>
            <person name="Salzberg S.L."/>
            <person name="Tang P."/>
            <person name="Chiu C.-H."/>
            <person name="Lee Y.-S."/>
            <person name="Embley T.M."/>
            <person name="Coombs G.H."/>
            <person name="Mottram J.C."/>
            <person name="Tachezy J."/>
            <person name="Fraser-Liggett C.M."/>
            <person name="Johnson P.J."/>
        </authorList>
    </citation>
    <scope>NUCLEOTIDE SEQUENCE [LARGE SCALE GENOMIC DNA]</scope>
    <source>
        <strain evidence="8">G3</strain>
    </source>
</reference>